<evidence type="ECO:0000313" key="3">
    <source>
        <dbReference type="Proteomes" id="UP000828390"/>
    </source>
</evidence>
<reference evidence="2" key="1">
    <citation type="journal article" date="2019" name="bioRxiv">
        <title>The Genome of the Zebra Mussel, Dreissena polymorpha: A Resource for Invasive Species Research.</title>
        <authorList>
            <person name="McCartney M.A."/>
            <person name="Auch B."/>
            <person name="Kono T."/>
            <person name="Mallez S."/>
            <person name="Zhang Y."/>
            <person name="Obille A."/>
            <person name="Becker A."/>
            <person name="Abrahante J.E."/>
            <person name="Garbe J."/>
            <person name="Badalamenti J.P."/>
            <person name="Herman A."/>
            <person name="Mangelson H."/>
            <person name="Liachko I."/>
            <person name="Sullivan S."/>
            <person name="Sone E.D."/>
            <person name="Koren S."/>
            <person name="Silverstein K.A.T."/>
            <person name="Beckman K.B."/>
            <person name="Gohl D.M."/>
        </authorList>
    </citation>
    <scope>NUCLEOTIDE SEQUENCE</scope>
    <source>
        <strain evidence="2">Duluth1</strain>
        <tissue evidence="2">Whole animal</tissue>
    </source>
</reference>
<gene>
    <name evidence="2" type="ORF">DPMN_024186</name>
</gene>
<dbReference type="EMBL" id="JAIWYP010000002">
    <property type="protein sequence ID" value="KAH3861259.1"/>
    <property type="molecule type" value="Genomic_DNA"/>
</dbReference>
<name>A0A9D4LNV7_DREPO</name>
<dbReference type="Proteomes" id="UP000828390">
    <property type="component" value="Unassembled WGS sequence"/>
</dbReference>
<comment type="caution">
    <text evidence="2">The sequence shown here is derived from an EMBL/GenBank/DDBJ whole genome shotgun (WGS) entry which is preliminary data.</text>
</comment>
<accession>A0A9D4LNV7</accession>
<protein>
    <submittedName>
        <fullName evidence="2">Uncharacterized protein</fullName>
    </submittedName>
</protein>
<organism evidence="2 3">
    <name type="scientific">Dreissena polymorpha</name>
    <name type="common">Zebra mussel</name>
    <name type="synonym">Mytilus polymorpha</name>
    <dbReference type="NCBI Taxonomy" id="45954"/>
    <lineage>
        <taxon>Eukaryota</taxon>
        <taxon>Metazoa</taxon>
        <taxon>Spiralia</taxon>
        <taxon>Lophotrochozoa</taxon>
        <taxon>Mollusca</taxon>
        <taxon>Bivalvia</taxon>
        <taxon>Autobranchia</taxon>
        <taxon>Heteroconchia</taxon>
        <taxon>Euheterodonta</taxon>
        <taxon>Imparidentia</taxon>
        <taxon>Neoheterodontei</taxon>
        <taxon>Myida</taxon>
        <taxon>Dreissenoidea</taxon>
        <taxon>Dreissenidae</taxon>
        <taxon>Dreissena</taxon>
    </lineage>
</organism>
<proteinExistence type="predicted"/>
<keyword evidence="3" id="KW-1185">Reference proteome</keyword>
<evidence type="ECO:0000256" key="1">
    <source>
        <dbReference type="SAM" id="MobiDB-lite"/>
    </source>
</evidence>
<reference evidence="2" key="2">
    <citation type="submission" date="2020-11" db="EMBL/GenBank/DDBJ databases">
        <authorList>
            <person name="McCartney M.A."/>
            <person name="Auch B."/>
            <person name="Kono T."/>
            <person name="Mallez S."/>
            <person name="Becker A."/>
            <person name="Gohl D.M."/>
            <person name="Silverstein K.A.T."/>
            <person name="Koren S."/>
            <person name="Bechman K.B."/>
            <person name="Herman A."/>
            <person name="Abrahante J.E."/>
            <person name="Garbe J."/>
        </authorList>
    </citation>
    <scope>NUCLEOTIDE SEQUENCE</scope>
    <source>
        <strain evidence="2">Duluth1</strain>
        <tissue evidence="2">Whole animal</tissue>
    </source>
</reference>
<sequence length="65" mass="6911">MAIDPQDTPHGNQHLPPTAPTPVAQKAPTVAPPQSVPQQRVPSTSEPPTVAMPTSKPPRRSSRSR</sequence>
<dbReference type="AlphaFoldDB" id="A0A9D4LNV7"/>
<feature type="region of interest" description="Disordered" evidence="1">
    <location>
        <begin position="1"/>
        <end position="65"/>
    </location>
</feature>
<evidence type="ECO:0000313" key="2">
    <source>
        <dbReference type="EMBL" id="KAH3861259.1"/>
    </source>
</evidence>